<feature type="transmembrane region" description="Helical" evidence="2">
    <location>
        <begin position="217"/>
        <end position="240"/>
    </location>
</feature>
<dbReference type="PANTHER" id="PTHR46296:SF7">
    <property type="entry name" value="C2 DOMAIN-CONTAINING PROTEIN"/>
    <property type="match status" value="1"/>
</dbReference>
<dbReference type="Pfam" id="PF00168">
    <property type="entry name" value="C2"/>
    <property type="match status" value="1"/>
</dbReference>
<reference evidence="4 5" key="1">
    <citation type="submission" date="2022-01" db="EMBL/GenBank/DDBJ databases">
        <authorList>
            <person name="Xiong W."/>
            <person name="Schranz E."/>
        </authorList>
    </citation>
    <scope>NUCLEOTIDE SEQUENCE [LARGE SCALE GENOMIC DNA]</scope>
</reference>
<evidence type="ECO:0000256" key="2">
    <source>
        <dbReference type="SAM" id="Phobius"/>
    </source>
</evidence>
<feature type="compositionally biased region" description="Polar residues" evidence="1">
    <location>
        <begin position="19"/>
        <end position="33"/>
    </location>
</feature>
<proteinExistence type="predicted"/>
<dbReference type="EMBL" id="CAKMRJ010005523">
    <property type="protein sequence ID" value="CAH1446711.1"/>
    <property type="molecule type" value="Genomic_DNA"/>
</dbReference>
<gene>
    <name evidence="4" type="ORF">LVIROSA_LOCUS32386</name>
</gene>
<comment type="caution">
    <text evidence="4">The sequence shown here is derived from an EMBL/GenBank/DDBJ whole genome shotgun (WGS) entry which is preliminary data.</text>
</comment>
<dbReference type="InterPro" id="IPR000008">
    <property type="entry name" value="C2_dom"/>
</dbReference>
<evidence type="ECO:0000313" key="5">
    <source>
        <dbReference type="Proteomes" id="UP001157418"/>
    </source>
</evidence>
<keyword evidence="5" id="KW-1185">Reference proteome</keyword>
<keyword evidence="2" id="KW-0472">Membrane</keyword>
<evidence type="ECO:0000259" key="3">
    <source>
        <dbReference type="Pfam" id="PF00168"/>
    </source>
</evidence>
<keyword evidence="2" id="KW-0812">Transmembrane</keyword>
<keyword evidence="2" id="KW-1133">Transmembrane helix</keyword>
<sequence>MNPPLNTIHQIYPQLHPTKVSQQKNPPSLQPSKNRWKPWNQQTKERKRLKGMIEGGAKQGLKESFDQFAGLLGQRVKPVNQLIVLDKDQTLEALLNDHQSHWELGVGYFCNFTVFSTVFMVVYAFVHIFLYPFVVLPCNGKTRTSSVKLQTLDPQCNEIIKFDAAEEPPSLLDVEVFDFDGPFGQPASLGNAEIRLLRHTSEELFPFFCVFSFCKQLSLLVVAIAAFCCCLLFIVVVPVIRSSIVCSMYYDTQEALRFSRITRSISCSLWCSKWCFCPSYATWQPSRTTSCWLQNKWQPPAAVTTHQHALITLDIKQHPFNLAYSMLQQPPHLLPTFGHHHQYLLPSQQPYASPPP</sequence>
<evidence type="ECO:0000313" key="4">
    <source>
        <dbReference type="EMBL" id="CAH1446711.1"/>
    </source>
</evidence>
<feature type="transmembrane region" description="Helical" evidence="2">
    <location>
        <begin position="112"/>
        <end position="136"/>
    </location>
</feature>
<dbReference type="PANTHER" id="PTHR46296">
    <property type="entry name" value="BNAA05G37250D PROTEIN"/>
    <property type="match status" value="1"/>
</dbReference>
<dbReference type="InterPro" id="IPR044511">
    <property type="entry name" value="At1g03370/At5g50170-like"/>
</dbReference>
<feature type="region of interest" description="Disordered" evidence="1">
    <location>
        <begin position="1"/>
        <end position="42"/>
    </location>
</feature>
<feature type="domain" description="C2" evidence="3">
    <location>
        <begin position="132"/>
        <end position="198"/>
    </location>
</feature>
<dbReference type="SUPFAM" id="SSF49562">
    <property type="entry name" value="C2 domain (Calcium/lipid-binding domain, CaLB)"/>
    <property type="match status" value="1"/>
</dbReference>
<dbReference type="AlphaFoldDB" id="A0AAU9P901"/>
<name>A0AAU9P901_9ASTR</name>
<accession>A0AAU9P901</accession>
<evidence type="ECO:0000256" key="1">
    <source>
        <dbReference type="SAM" id="MobiDB-lite"/>
    </source>
</evidence>
<dbReference type="Proteomes" id="UP001157418">
    <property type="component" value="Unassembled WGS sequence"/>
</dbReference>
<dbReference type="InterPro" id="IPR035892">
    <property type="entry name" value="C2_domain_sf"/>
</dbReference>
<dbReference type="Gene3D" id="2.60.40.150">
    <property type="entry name" value="C2 domain"/>
    <property type="match status" value="1"/>
</dbReference>
<organism evidence="4 5">
    <name type="scientific">Lactuca virosa</name>
    <dbReference type="NCBI Taxonomy" id="75947"/>
    <lineage>
        <taxon>Eukaryota</taxon>
        <taxon>Viridiplantae</taxon>
        <taxon>Streptophyta</taxon>
        <taxon>Embryophyta</taxon>
        <taxon>Tracheophyta</taxon>
        <taxon>Spermatophyta</taxon>
        <taxon>Magnoliopsida</taxon>
        <taxon>eudicotyledons</taxon>
        <taxon>Gunneridae</taxon>
        <taxon>Pentapetalae</taxon>
        <taxon>asterids</taxon>
        <taxon>campanulids</taxon>
        <taxon>Asterales</taxon>
        <taxon>Asteraceae</taxon>
        <taxon>Cichorioideae</taxon>
        <taxon>Cichorieae</taxon>
        <taxon>Lactucinae</taxon>
        <taxon>Lactuca</taxon>
    </lineage>
</organism>
<protein>
    <recommendedName>
        <fullName evidence="3">C2 domain-containing protein</fullName>
    </recommendedName>
</protein>